<reference evidence="1 2" key="1">
    <citation type="submission" date="2015-05" db="EMBL/GenBank/DDBJ databases">
        <title>Evolution of Trichinella species and genotypes.</title>
        <authorList>
            <person name="Korhonen P.K."/>
            <person name="Edoardo P."/>
            <person name="Giuseppe L.R."/>
            <person name="Gasser R.B."/>
        </authorList>
    </citation>
    <scope>NUCLEOTIDE SEQUENCE [LARGE SCALE GENOMIC DNA]</scope>
    <source>
        <strain evidence="1">ISS10</strain>
    </source>
</reference>
<evidence type="ECO:0000313" key="1">
    <source>
        <dbReference type="EMBL" id="KRZ43675.1"/>
    </source>
</evidence>
<evidence type="ECO:0000313" key="2">
    <source>
        <dbReference type="Proteomes" id="UP000054721"/>
    </source>
</evidence>
<comment type="caution">
    <text evidence="1">The sequence shown here is derived from an EMBL/GenBank/DDBJ whole genome shotgun (WGS) entry which is preliminary data.</text>
</comment>
<accession>A0A0V1K920</accession>
<proteinExistence type="predicted"/>
<sequence>MGGRDSYSLGIYLVHEHEVFKVSLGKTQTLL</sequence>
<dbReference type="Proteomes" id="UP000054721">
    <property type="component" value="Unassembled WGS sequence"/>
</dbReference>
<name>A0A0V1K920_9BILA</name>
<protein>
    <submittedName>
        <fullName evidence="1">Uncharacterized protein</fullName>
    </submittedName>
</protein>
<dbReference type="AlphaFoldDB" id="A0A0V1K920"/>
<dbReference type="EMBL" id="JYDW01003555">
    <property type="protein sequence ID" value="KRZ43675.1"/>
    <property type="molecule type" value="Genomic_DNA"/>
</dbReference>
<organism evidence="1 2">
    <name type="scientific">Trichinella nativa</name>
    <dbReference type="NCBI Taxonomy" id="6335"/>
    <lineage>
        <taxon>Eukaryota</taxon>
        <taxon>Metazoa</taxon>
        <taxon>Ecdysozoa</taxon>
        <taxon>Nematoda</taxon>
        <taxon>Enoplea</taxon>
        <taxon>Dorylaimia</taxon>
        <taxon>Trichinellida</taxon>
        <taxon>Trichinellidae</taxon>
        <taxon>Trichinella</taxon>
    </lineage>
</organism>
<keyword evidence="2" id="KW-1185">Reference proteome</keyword>
<gene>
    <name evidence="1" type="ORF">T02_5015</name>
</gene>